<feature type="region of interest" description="Disordered" evidence="1">
    <location>
        <begin position="85"/>
        <end position="112"/>
    </location>
</feature>
<dbReference type="Proteomes" id="UP001651050">
    <property type="component" value="Unassembled WGS sequence"/>
</dbReference>
<evidence type="ECO:0000313" key="2">
    <source>
        <dbReference type="EMBL" id="MCK9792316.1"/>
    </source>
</evidence>
<feature type="region of interest" description="Disordered" evidence="1">
    <location>
        <begin position="156"/>
        <end position="224"/>
    </location>
</feature>
<dbReference type="RefSeq" id="WP_416342191.1">
    <property type="nucleotide sequence ID" value="NZ_JALQCY010000001.1"/>
</dbReference>
<accession>A0ABT0IYK2</accession>
<name>A0ABT0IYK2_9MICO</name>
<protein>
    <submittedName>
        <fullName evidence="2">Uncharacterized protein</fullName>
    </submittedName>
</protein>
<feature type="compositionally biased region" description="Low complexity" evidence="1">
    <location>
        <begin position="168"/>
        <end position="184"/>
    </location>
</feature>
<gene>
    <name evidence="2" type="ORF">M1843_00970</name>
</gene>
<evidence type="ECO:0000313" key="3">
    <source>
        <dbReference type="Proteomes" id="UP001651050"/>
    </source>
</evidence>
<evidence type="ECO:0000256" key="1">
    <source>
        <dbReference type="SAM" id="MobiDB-lite"/>
    </source>
</evidence>
<sequence>MRLINGAVDRGTVARAPVRDLPRTSSRRPSSPMSRAPEPPSRPMVGQVEGAPTRACRCGRSLVLQGGKVPEHKNKTTGEWCTAAAGRPSVTAATPQPRTGQPARPDKAVKRVSCPECGRSISRTSGSRVLPHLNTTGTRGRIVSGAPVDERARANARANRSPSTQNCRAVAGTARDASAAGAPGRPRRQPRGRLDPIERRERRIRDRAFADLEVRPPSEDLDDSLFRAQARRCGLPTLGGRR</sequence>
<feature type="region of interest" description="Disordered" evidence="1">
    <location>
        <begin position="1"/>
        <end position="53"/>
    </location>
</feature>
<feature type="compositionally biased region" description="Low complexity" evidence="1">
    <location>
        <begin position="23"/>
        <end position="36"/>
    </location>
</feature>
<keyword evidence="3" id="KW-1185">Reference proteome</keyword>
<reference evidence="2 3" key="1">
    <citation type="submission" date="2022-02" db="EMBL/GenBank/DDBJ databases">
        <title>The car tank lid bacteriome: a reservoir of bacteria with potential in bioremediation of fuel.</title>
        <authorList>
            <person name="Vidal-Verdu A."/>
            <person name="Gomez-Martinez D."/>
            <person name="Latorre-Perez A."/>
            <person name="Pereto J."/>
            <person name="Porcar M."/>
        </authorList>
    </citation>
    <scope>NUCLEOTIDE SEQUENCE [LARGE SCALE GENOMIC DNA]</scope>
    <source>
        <strain evidence="2 3">4D.3</strain>
    </source>
</reference>
<comment type="caution">
    <text evidence="2">The sequence shown here is derived from an EMBL/GenBank/DDBJ whole genome shotgun (WGS) entry which is preliminary data.</text>
</comment>
<organism evidence="2 3">
    <name type="scientific">Isoptericola peretonis</name>
    <dbReference type="NCBI Taxonomy" id="2918523"/>
    <lineage>
        <taxon>Bacteria</taxon>
        <taxon>Bacillati</taxon>
        <taxon>Actinomycetota</taxon>
        <taxon>Actinomycetes</taxon>
        <taxon>Micrococcales</taxon>
        <taxon>Promicromonosporaceae</taxon>
        <taxon>Isoptericola</taxon>
    </lineage>
</organism>
<feature type="compositionally biased region" description="Basic and acidic residues" evidence="1">
    <location>
        <begin position="192"/>
        <end position="218"/>
    </location>
</feature>
<proteinExistence type="predicted"/>
<dbReference type="EMBL" id="JALQCY010000001">
    <property type="protein sequence ID" value="MCK9792316.1"/>
    <property type="molecule type" value="Genomic_DNA"/>
</dbReference>